<reference evidence="11 13" key="1">
    <citation type="journal article" date="2004" name="Proc. Natl. Acad. Sci. U.S.A.">
        <title>Genome sequence of Picrophilus torridus and its implications for life around pH 0.</title>
        <authorList>
            <person name="Futterer O."/>
            <person name="Angelov A."/>
            <person name="Liesegang H."/>
            <person name="Gottschalk G."/>
            <person name="Schleper C."/>
            <person name="Schepers B."/>
            <person name="Dock C."/>
            <person name="Antranikian G."/>
            <person name="Liebl W."/>
        </authorList>
    </citation>
    <scope>NUCLEOTIDE SEQUENCE [LARGE SCALE GENOMIC DNA]</scope>
    <source>
        <strain evidence="13">ATCC 700027 / DSM 9790 / JCM 10055 / NBRC 100828</strain>
        <strain evidence="11">DSM 9790</strain>
    </source>
</reference>
<dbReference type="InterPro" id="IPR017900">
    <property type="entry name" value="4Fe4S_Fe_S_CS"/>
</dbReference>
<dbReference type="eggNOG" id="arCOG01984">
    <property type="taxonomic scope" value="Archaea"/>
</dbReference>
<dbReference type="AlphaFoldDB" id="Q6KZ82"/>
<dbReference type="KEGG" id="pto:PTO1385"/>
<dbReference type="EMBL" id="AE017261">
    <property type="protein sequence ID" value="AAT43970.1"/>
    <property type="molecule type" value="Genomic_DNA"/>
</dbReference>
<reference evidence="12 14" key="3">
    <citation type="submission" date="2017-04" db="EMBL/GenBank/DDBJ databases">
        <authorList>
            <person name="Varghese N."/>
            <person name="Submissions S."/>
        </authorList>
    </citation>
    <scope>NUCLEOTIDE SEQUENCE [LARGE SCALE GENOMIC DNA]</scope>
    <source>
        <strain evidence="12 14">DSM 9789</strain>
    </source>
</reference>
<dbReference type="GO" id="GO:0016491">
    <property type="term" value="F:oxidoreductase activity"/>
    <property type="evidence" value="ECO:0007669"/>
    <property type="project" value="UniProtKB-ARBA"/>
</dbReference>
<keyword evidence="7" id="KW-0408">Iron</keyword>
<dbReference type="OrthoDB" id="7950at2157"/>
<dbReference type="GO" id="GO:0051536">
    <property type="term" value="F:iron-sulfur cluster binding"/>
    <property type="evidence" value="ECO:0007669"/>
    <property type="project" value="UniProtKB-KW"/>
</dbReference>
<evidence type="ECO:0000313" key="14">
    <source>
        <dbReference type="Proteomes" id="UP000192315"/>
    </source>
</evidence>
<comment type="function">
    <text evidence="1">Could be a 3Fe-4S cluster-containing protein.</text>
</comment>
<dbReference type="SUPFAM" id="SSF54862">
    <property type="entry name" value="4Fe-4S ferredoxins"/>
    <property type="match status" value="1"/>
</dbReference>
<evidence type="ECO:0000256" key="3">
    <source>
        <dbReference type="ARBA" id="ARBA00020378"/>
    </source>
</evidence>
<sequence length="95" mass="11033">MKTEEKLYTLRYKKDDLPHLSIKDENSCLECEKEYGTPQPCINVCPANVYTWIDKKIVVGYENCLECGACRVACPFNNIEWKYPRYGKGIALRYG</sequence>
<evidence type="ECO:0000313" key="13">
    <source>
        <dbReference type="Proteomes" id="UP000000438"/>
    </source>
</evidence>
<dbReference type="PROSITE" id="PS00198">
    <property type="entry name" value="4FE4S_FER_1"/>
    <property type="match status" value="1"/>
</dbReference>
<evidence type="ECO:0000256" key="7">
    <source>
        <dbReference type="ARBA" id="ARBA00023004"/>
    </source>
</evidence>
<dbReference type="PANTHER" id="PTHR43082:SF3">
    <property type="entry name" value="FERREDOXIN-LIKE PROTEIN YDIT"/>
    <property type="match status" value="1"/>
</dbReference>
<keyword evidence="9" id="KW-0535">Nitrogen fixation</keyword>
<dbReference type="Pfam" id="PF05187">
    <property type="entry name" value="Fer4_ETF_QO"/>
    <property type="match status" value="1"/>
</dbReference>
<dbReference type="GeneID" id="2844728"/>
<dbReference type="GO" id="GO:0005506">
    <property type="term" value="F:iron ion binding"/>
    <property type="evidence" value="ECO:0007669"/>
    <property type="project" value="InterPro"/>
</dbReference>
<dbReference type="Proteomes" id="UP000000438">
    <property type="component" value="Chromosome"/>
</dbReference>
<dbReference type="PATRIC" id="fig|263820.9.peg.1439"/>
<evidence type="ECO:0000256" key="2">
    <source>
        <dbReference type="ARBA" id="ARBA00009192"/>
    </source>
</evidence>
<dbReference type="PROSITE" id="PS51379">
    <property type="entry name" value="4FE4S_FER_2"/>
    <property type="match status" value="1"/>
</dbReference>
<keyword evidence="4" id="KW-0813">Transport</keyword>
<dbReference type="RefSeq" id="WP_011178186.1">
    <property type="nucleotide sequence ID" value="NC_005877.1"/>
</dbReference>
<evidence type="ECO:0000313" key="11">
    <source>
        <dbReference type="EMBL" id="AAT43970.1"/>
    </source>
</evidence>
<keyword evidence="5" id="KW-0479">Metal-binding</keyword>
<evidence type="ECO:0000256" key="4">
    <source>
        <dbReference type="ARBA" id="ARBA00022448"/>
    </source>
</evidence>
<dbReference type="InParanoid" id="Q6KZ82"/>
<accession>Q6KZ82</accession>
<evidence type="ECO:0000256" key="8">
    <source>
        <dbReference type="ARBA" id="ARBA00023014"/>
    </source>
</evidence>
<name>Q6KZ82_PICTO</name>
<dbReference type="PIRSF" id="PIRSF036548">
    <property type="entry name" value="Fdx_FixX"/>
    <property type="match status" value="1"/>
</dbReference>
<keyword evidence="6" id="KW-0249">Electron transport</keyword>
<dbReference type="InterPro" id="IPR017896">
    <property type="entry name" value="4Fe4S_Fe-S-bd"/>
</dbReference>
<organism evidence="11 13">
    <name type="scientific">Picrophilus torridus (strain ATCC 700027 / DSM 9790 / JCM 10055 / NBRC 100828 / KAW 2/3)</name>
    <dbReference type="NCBI Taxonomy" id="1122961"/>
    <lineage>
        <taxon>Archaea</taxon>
        <taxon>Methanobacteriati</taxon>
        <taxon>Thermoplasmatota</taxon>
        <taxon>Thermoplasmata</taxon>
        <taxon>Thermoplasmatales</taxon>
        <taxon>Picrophilaceae</taxon>
        <taxon>Picrophilus</taxon>
    </lineage>
</organism>
<evidence type="ECO:0000256" key="9">
    <source>
        <dbReference type="ARBA" id="ARBA00023231"/>
    </source>
</evidence>
<dbReference type="PaxDb" id="263820-PTO1385"/>
<dbReference type="PANTHER" id="PTHR43082">
    <property type="entry name" value="FERREDOXIN-LIKE"/>
    <property type="match status" value="1"/>
</dbReference>
<dbReference type="EMBL" id="FWYE01000002">
    <property type="protein sequence ID" value="SMD30958.1"/>
    <property type="molecule type" value="Genomic_DNA"/>
</dbReference>
<evidence type="ECO:0000313" key="12">
    <source>
        <dbReference type="EMBL" id="SMD30958.1"/>
    </source>
</evidence>
<keyword evidence="14" id="KW-1185">Reference proteome</keyword>
<dbReference type="InterPro" id="IPR012206">
    <property type="entry name" value="Fd_FixX"/>
</dbReference>
<evidence type="ECO:0000256" key="5">
    <source>
        <dbReference type="ARBA" id="ARBA00022723"/>
    </source>
</evidence>
<dbReference type="SMR" id="Q6KZ82"/>
<comment type="similarity">
    <text evidence="2">To ferredoxins from P.putida and C.tartarivorum, ferredoxin I from A.vinelandii, ferredoxin II from D.desulfuricans.</text>
</comment>
<reference evidence="11" key="2">
    <citation type="submission" date="2004-02" db="EMBL/GenBank/DDBJ databases">
        <authorList>
            <person name="Fuetterer O."/>
            <person name="Angelov A."/>
            <person name="Liesegang H."/>
            <person name="Gottschalk G."/>
            <person name="Schleper C."/>
            <person name="Schepers B."/>
            <person name="Dock C."/>
            <person name="Antranikian G."/>
            <person name="Liebl W."/>
        </authorList>
    </citation>
    <scope>NUCLEOTIDE SEQUENCE</scope>
    <source>
        <strain evidence="11">DSM 9790</strain>
    </source>
</reference>
<accession>A0A8G2L7D0</accession>
<protein>
    <recommendedName>
        <fullName evidence="3">Ferredoxin-like protein</fullName>
    </recommendedName>
</protein>
<evidence type="ECO:0000256" key="1">
    <source>
        <dbReference type="ARBA" id="ARBA00003208"/>
    </source>
</evidence>
<dbReference type="STRING" id="263820.PTO1385"/>
<evidence type="ECO:0000256" key="6">
    <source>
        <dbReference type="ARBA" id="ARBA00022982"/>
    </source>
</evidence>
<dbReference type="HOGENOM" id="CLU_163428_0_0_2"/>
<dbReference type="Gene3D" id="3.30.70.20">
    <property type="match status" value="1"/>
</dbReference>
<dbReference type="InterPro" id="IPR007859">
    <property type="entry name" value="ETF-QO/FixX_C"/>
</dbReference>
<gene>
    <name evidence="11" type="ordered locus">PTO1385</name>
    <name evidence="12" type="ORF">SAMN02745355_0876</name>
</gene>
<dbReference type="Proteomes" id="UP000192315">
    <property type="component" value="Unassembled WGS sequence"/>
</dbReference>
<keyword evidence="8" id="KW-0411">Iron-sulfur</keyword>
<evidence type="ECO:0000259" key="10">
    <source>
        <dbReference type="PROSITE" id="PS51379"/>
    </source>
</evidence>
<feature type="domain" description="4Fe-4S ferredoxin-type" evidence="10">
    <location>
        <begin position="55"/>
        <end position="84"/>
    </location>
</feature>
<proteinExistence type="predicted"/>